<dbReference type="PROSITE" id="PS51354">
    <property type="entry name" value="GLUTAREDOXIN_2"/>
    <property type="match status" value="2"/>
</dbReference>
<dbReference type="Gene3D" id="3.40.30.10">
    <property type="entry name" value="Glutaredoxin"/>
    <property type="match status" value="3"/>
</dbReference>
<keyword evidence="2" id="KW-0408">Iron</keyword>
<evidence type="ECO:0000256" key="2">
    <source>
        <dbReference type="ARBA" id="ARBA00023004"/>
    </source>
</evidence>
<dbReference type="PANTHER" id="PTHR10293:SF73">
    <property type="entry name" value="GLUTAREDOXIN-3"/>
    <property type="match status" value="1"/>
</dbReference>
<feature type="domain" description="Thioredoxin" evidence="4">
    <location>
        <begin position="1"/>
        <end position="106"/>
    </location>
</feature>
<protein>
    <recommendedName>
        <fullName evidence="4">Thioredoxin domain-containing protein</fullName>
    </recommendedName>
</protein>
<accession>A0ABP0GKT3</accession>
<evidence type="ECO:0000259" key="4">
    <source>
        <dbReference type="PROSITE" id="PS51352"/>
    </source>
</evidence>
<dbReference type="InterPro" id="IPR004480">
    <property type="entry name" value="Monothiol_GRX-rel"/>
</dbReference>
<dbReference type="NCBIfam" id="TIGR00365">
    <property type="entry name" value="Grx4 family monothiol glutaredoxin"/>
    <property type="match status" value="2"/>
</dbReference>
<comment type="caution">
    <text evidence="5">The sequence shown here is derived from an EMBL/GenBank/DDBJ whole genome shotgun (WGS) entry which is preliminary data.</text>
</comment>
<keyword evidence="1" id="KW-0479">Metal-binding</keyword>
<dbReference type="PANTHER" id="PTHR10293">
    <property type="entry name" value="GLUTAREDOXIN FAMILY MEMBER"/>
    <property type="match status" value="1"/>
</dbReference>
<dbReference type="InterPro" id="IPR013766">
    <property type="entry name" value="Thioredoxin_domain"/>
</dbReference>
<dbReference type="CDD" id="cd03028">
    <property type="entry name" value="GRX_PICOT_like"/>
    <property type="match status" value="2"/>
</dbReference>
<dbReference type="EMBL" id="CAWYQH010000130">
    <property type="protein sequence ID" value="CAK8692364.1"/>
    <property type="molecule type" value="Genomic_DNA"/>
</dbReference>
<proteinExistence type="predicted"/>
<dbReference type="Proteomes" id="UP001642483">
    <property type="component" value="Unassembled WGS sequence"/>
</dbReference>
<evidence type="ECO:0000256" key="1">
    <source>
        <dbReference type="ARBA" id="ARBA00022723"/>
    </source>
</evidence>
<dbReference type="CDD" id="cd02984">
    <property type="entry name" value="TRX_PICOT"/>
    <property type="match status" value="1"/>
</dbReference>
<gene>
    <name evidence="5" type="ORF">CVLEPA_LOCUS25642</name>
</gene>
<dbReference type="InterPro" id="IPR002109">
    <property type="entry name" value="Glutaredoxin"/>
</dbReference>
<name>A0ABP0GKT3_CLALP</name>
<evidence type="ECO:0000256" key="3">
    <source>
        <dbReference type="ARBA" id="ARBA00023014"/>
    </source>
</evidence>
<organism evidence="5 6">
    <name type="scientific">Clavelina lepadiformis</name>
    <name type="common">Light-bulb sea squirt</name>
    <name type="synonym">Ascidia lepadiformis</name>
    <dbReference type="NCBI Taxonomy" id="159417"/>
    <lineage>
        <taxon>Eukaryota</taxon>
        <taxon>Metazoa</taxon>
        <taxon>Chordata</taxon>
        <taxon>Tunicata</taxon>
        <taxon>Ascidiacea</taxon>
        <taxon>Aplousobranchia</taxon>
        <taxon>Clavelinidae</taxon>
        <taxon>Clavelina</taxon>
    </lineage>
</organism>
<sequence>MSSAVKNEEDFNTRLDNAKKSLVVVHFWATWAEQCTQMNEVTKELAKKNPNVMFLCVEAEEIPEISLKYEVEAVPTFIFIKNKQKIGRLDGASAPDLTKMVKQHIDTVAPAIHIKADPKEALKNRLKSLINSAPCILFMKGTASQPRCGFSRQMITILNDHNCKYSTFDILEDEAVRQGLKEYSNWPTYPQLYVNGELMGGLDIVRDMAQDGELKDALPLNSSVDQELTLSERIKALLEQNQVILFMKGEPTAPRCGFSRQIVDILNKTGVKYSHFDVFSDEEIRQGLKKYSDWPTYPQLYVAGELLGGLDIVKEMEQQSELKEALMAGSTDS</sequence>
<dbReference type="PROSITE" id="PS51352">
    <property type="entry name" value="THIOREDOXIN_2"/>
    <property type="match status" value="1"/>
</dbReference>
<keyword evidence="6" id="KW-1185">Reference proteome</keyword>
<dbReference type="InterPro" id="IPR033658">
    <property type="entry name" value="GRX_PICOT-like"/>
</dbReference>
<dbReference type="SUPFAM" id="SSF52833">
    <property type="entry name" value="Thioredoxin-like"/>
    <property type="match status" value="3"/>
</dbReference>
<evidence type="ECO:0000313" key="6">
    <source>
        <dbReference type="Proteomes" id="UP001642483"/>
    </source>
</evidence>
<dbReference type="Pfam" id="PF00462">
    <property type="entry name" value="Glutaredoxin"/>
    <property type="match status" value="2"/>
</dbReference>
<keyword evidence="3" id="KW-0411">Iron-sulfur</keyword>
<evidence type="ECO:0000313" key="5">
    <source>
        <dbReference type="EMBL" id="CAK8692364.1"/>
    </source>
</evidence>
<reference evidence="5 6" key="1">
    <citation type="submission" date="2024-02" db="EMBL/GenBank/DDBJ databases">
        <authorList>
            <person name="Daric V."/>
            <person name="Darras S."/>
        </authorList>
    </citation>
    <scope>NUCLEOTIDE SEQUENCE [LARGE SCALE GENOMIC DNA]</scope>
</reference>
<dbReference type="Pfam" id="PF00085">
    <property type="entry name" value="Thioredoxin"/>
    <property type="match status" value="1"/>
</dbReference>
<dbReference type="InterPro" id="IPR036249">
    <property type="entry name" value="Thioredoxin-like_sf"/>
</dbReference>